<dbReference type="InterPro" id="IPR036396">
    <property type="entry name" value="Cyt_P450_sf"/>
</dbReference>
<dbReference type="PANTHER" id="PTHR24300:SF403">
    <property type="entry name" value="CYTOCHROME P450 306A1"/>
    <property type="match status" value="1"/>
</dbReference>
<evidence type="ECO:0008006" key="7">
    <source>
        <dbReference type="Google" id="ProtNLM"/>
    </source>
</evidence>
<evidence type="ECO:0000313" key="6">
    <source>
        <dbReference type="Proteomes" id="UP001642540"/>
    </source>
</evidence>
<comment type="similarity">
    <text evidence="1">Belongs to the cytochrome P450 family.</text>
</comment>
<dbReference type="PRINTS" id="PR00463">
    <property type="entry name" value="EP450I"/>
</dbReference>
<evidence type="ECO:0000256" key="2">
    <source>
        <dbReference type="ARBA" id="ARBA00022723"/>
    </source>
</evidence>
<dbReference type="SUPFAM" id="SSF48264">
    <property type="entry name" value="Cytochrome P450"/>
    <property type="match status" value="1"/>
</dbReference>
<keyword evidence="4" id="KW-0560">Oxidoreductase</keyword>
<gene>
    <name evidence="5" type="ORF">ODALV1_LOCUS20187</name>
</gene>
<dbReference type="Proteomes" id="UP001642540">
    <property type="component" value="Unassembled WGS sequence"/>
</dbReference>
<evidence type="ECO:0000313" key="5">
    <source>
        <dbReference type="EMBL" id="CAL8123393.1"/>
    </source>
</evidence>
<dbReference type="InterPro" id="IPR002401">
    <property type="entry name" value="Cyt_P450_E_grp-I"/>
</dbReference>
<evidence type="ECO:0000256" key="3">
    <source>
        <dbReference type="ARBA" id="ARBA00023004"/>
    </source>
</evidence>
<reference evidence="5 6" key="1">
    <citation type="submission" date="2024-08" db="EMBL/GenBank/DDBJ databases">
        <authorList>
            <person name="Cucini C."/>
            <person name="Frati F."/>
        </authorList>
    </citation>
    <scope>NUCLEOTIDE SEQUENCE [LARGE SCALE GENOMIC DNA]</scope>
</reference>
<dbReference type="Pfam" id="PF00067">
    <property type="entry name" value="p450"/>
    <property type="match status" value="1"/>
</dbReference>
<dbReference type="PANTHER" id="PTHR24300">
    <property type="entry name" value="CYTOCHROME P450 508A4-RELATED"/>
    <property type="match status" value="1"/>
</dbReference>
<keyword evidence="4" id="KW-0503">Monooxygenase</keyword>
<accession>A0ABP1R8Y3</accession>
<comment type="caution">
    <text evidence="5">The sequence shown here is derived from an EMBL/GenBank/DDBJ whole genome shotgun (WGS) entry which is preliminary data.</text>
</comment>
<keyword evidence="2" id="KW-0479">Metal-binding</keyword>
<dbReference type="EMBL" id="CAXLJM020000068">
    <property type="protein sequence ID" value="CAL8123393.1"/>
    <property type="molecule type" value="Genomic_DNA"/>
</dbReference>
<dbReference type="InterPro" id="IPR050182">
    <property type="entry name" value="Cytochrome_P450_fam2"/>
</dbReference>
<evidence type="ECO:0000256" key="4">
    <source>
        <dbReference type="ARBA" id="ARBA00023033"/>
    </source>
</evidence>
<organism evidence="5 6">
    <name type="scientific">Orchesella dallaii</name>
    <dbReference type="NCBI Taxonomy" id="48710"/>
    <lineage>
        <taxon>Eukaryota</taxon>
        <taxon>Metazoa</taxon>
        <taxon>Ecdysozoa</taxon>
        <taxon>Arthropoda</taxon>
        <taxon>Hexapoda</taxon>
        <taxon>Collembola</taxon>
        <taxon>Entomobryomorpha</taxon>
        <taxon>Entomobryoidea</taxon>
        <taxon>Orchesellidae</taxon>
        <taxon>Orchesellinae</taxon>
        <taxon>Orchesella</taxon>
    </lineage>
</organism>
<keyword evidence="3" id="KW-0408">Iron</keyword>
<keyword evidence="6" id="KW-1185">Reference proteome</keyword>
<protein>
    <recommendedName>
        <fullName evidence="7">Farnesoate epoxidase</fullName>
    </recommendedName>
</protein>
<sequence length="125" mass="14606">MHELLHGIDFHGYHLPKGLLLIPNMYHVYHDKKIWGDPENFRPERFLNEDESRVIRSDSLVAFQPGKRQCLGEPLAKDVLFLYVAKIFQNLHAFPDPGNPKPNFDYDDGIVLIANPYRVVMKSRY</sequence>
<dbReference type="Gene3D" id="1.10.630.10">
    <property type="entry name" value="Cytochrome P450"/>
    <property type="match status" value="1"/>
</dbReference>
<dbReference type="InterPro" id="IPR001128">
    <property type="entry name" value="Cyt_P450"/>
</dbReference>
<evidence type="ECO:0000256" key="1">
    <source>
        <dbReference type="ARBA" id="ARBA00010617"/>
    </source>
</evidence>
<proteinExistence type="inferred from homology"/>
<name>A0ABP1R8Y3_9HEXA</name>